<sequence>MKSIVEKYLTHYSEYRKKYGKKTVVLMEVGQFYEIISLDKNDSDFVKISTLLNLYIGMQQNNGLVYYIIGFPRKCSNKYYKKLIDDEKYIVVTIDKDNKVGVCGYYGIPFDDNDNNNEYNEEIKGDHEEIITIVI</sequence>
<name>A0A1V0SJ64_9VIRU</name>
<accession>A0A1V0SJ64</accession>
<evidence type="ECO:0000259" key="1">
    <source>
        <dbReference type="Pfam" id="PF01624"/>
    </source>
</evidence>
<evidence type="ECO:0000313" key="2">
    <source>
        <dbReference type="EMBL" id="ARF11759.1"/>
    </source>
</evidence>
<dbReference type="InterPro" id="IPR016151">
    <property type="entry name" value="DNA_mismatch_repair_MutS_N"/>
</dbReference>
<feature type="domain" description="DNA mismatch repair protein MutS-like N-terminal" evidence="1">
    <location>
        <begin position="11"/>
        <end position="95"/>
    </location>
</feature>
<proteinExistence type="predicted"/>
<dbReference type="Pfam" id="PF01624">
    <property type="entry name" value="MutS_I"/>
    <property type="match status" value="1"/>
</dbReference>
<reference evidence="2" key="1">
    <citation type="journal article" date="2017" name="Science">
        <title>Giant viruses with an expanded complement of translation system components.</title>
        <authorList>
            <person name="Schulz F."/>
            <person name="Yutin N."/>
            <person name="Ivanova N.N."/>
            <person name="Ortega D.R."/>
            <person name="Lee T.K."/>
            <person name="Vierheilig J."/>
            <person name="Daims H."/>
            <person name="Horn M."/>
            <person name="Wagner M."/>
            <person name="Jensen G.J."/>
            <person name="Kyrpides N.C."/>
            <person name="Koonin E.V."/>
            <person name="Woyke T."/>
        </authorList>
    </citation>
    <scope>NUCLEOTIDE SEQUENCE</scope>
    <source>
        <strain evidence="2">KNV1</strain>
    </source>
</reference>
<organism evidence="2">
    <name type="scientific">Klosneuvirus KNV1</name>
    <dbReference type="NCBI Taxonomy" id="1977640"/>
    <lineage>
        <taxon>Viruses</taxon>
        <taxon>Varidnaviria</taxon>
        <taxon>Bamfordvirae</taxon>
        <taxon>Nucleocytoviricota</taxon>
        <taxon>Megaviricetes</taxon>
        <taxon>Imitervirales</taxon>
        <taxon>Mimiviridae</taxon>
        <taxon>Klosneuvirinae</taxon>
        <taxon>Klosneuvirus</taxon>
    </lineage>
</organism>
<dbReference type="SUPFAM" id="SSF55271">
    <property type="entry name" value="DNA repair protein MutS, domain I"/>
    <property type="match status" value="1"/>
</dbReference>
<dbReference type="InterPro" id="IPR007695">
    <property type="entry name" value="DNA_mismatch_repair_MutS-lik_N"/>
</dbReference>
<dbReference type="EMBL" id="KY684109">
    <property type="protein sequence ID" value="ARF11759.1"/>
    <property type="molecule type" value="Genomic_DNA"/>
</dbReference>
<dbReference type="GO" id="GO:0030983">
    <property type="term" value="F:mismatched DNA binding"/>
    <property type="evidence" value="ECO:0007669"/>
    <property type="project" value="InterPro"/>
</dbReference>
<dbReference type="GO" id="GO:0005524">
    <property type="term" value="F:ATP binding"/>
    <property type="evidence" value="ECO:0007669"/>
    <property type="project" value="InterPro"/>
</dbReference>
<protein>
    <recommendedName>
        <fullName evidence="1">DNA mismatch repair protein MutS-like N-terminal domain-containing protein</fullName>
    </recommendedName>
</protein>
<dbReference type="GO" id="GO:0006298">
    <property type="term" value="P:mismatch repair"/>
    <property type="evidence" value="ECO:0007669"/>
    <property type="project" value="InterPro"/>
</dbReference>
<dbReference type="Gene3D" id="3.40.1170.10">
    <property type="entry name" value="DNA repair protein MutS, domain I"/>
    <property type="match status" value="1"/>
</dbReference>
<gene>
    <name evidence="2" type="ORF">Klosneuvirus_2_195</name>
</gene>